<accession>A0A7G1IW52</accession>
<sequence>MFEKMIEDLKSNILESVERYLKNHEKISPKKLNLISKTELKEELNIGDKTLSSWEHAGLRQYIPPIEDTRKAYYKISEVLKFLGVEECE</sequence>
<protein>
    <recommendedName>
        <fullName evidence="3">Phage protein</fullName>
    </recommendedName>
</protein>
<evidence type="ECO:0000313" key="2">
    <source>
        <dbReference type="Proteomes" id="UP000516106"/>
    </source>
</evidence>
<dbReference type="AlphaFoldDB" id="A0A7G1IW52"/>
<reference evidence="2" key="1">
    <citation type="submission" date="2020-08" db="EMBL/GenBank/DDBJ databases">
        <title>Complete genome sequence of Streptococcus mitis strain Nm-65.</title>
        <authorList>
            <person name="Tabata A."/>
            <person name="Ohkuni H."/>
            <person name="Nagamune H."/>
        </authorList>
    </citation>
    <scope>NUCLEOTIDE SEQUENCE [LARGE SCALE GENOMIC DNA]</scope>
    <source>
        <strain evidence="2">Nm-65</strain>
    </source>
</reference>
<gene>
    <name evidence="1" type="ORF">SMNM65_19860</name>
</gene>
<dbReference type="Proteomes" id="UP000516106">
    <property type="component" value="Chromosome"/>
</dbReference>
<dbReference type="EMBL" id="AP023349">
    <property type="protein sequence ID" value="BCJ11554.1"/>
    <property type="molecule type" value="Genomic_DNA"/>
</dbReference>
<organism evidence="1 2">
    <name type="scientific">Streptococcus mitis</name>
    <dbReference type="NCBI Taxonomy" id="28037"/>
    <lineage>
        <taxon>Bacteria</taxon>
        <taxon>Bacillati</taxon>
        <taxon>Bacillota</taxon>
        <taxon>Bacilli</taxon>
        <taxon>Lactobacillales</taxon>
        <taxon>Streptococcaceae</taxon>
        <taxon>Streptococcus</taxon>
        <taxon>Streptococcus mitis group</taxon>
    </lineage>
</organism>
<evidence type="ECO:0008006" key="3">
    <source>
        <dbReference type="Google" id="ProtNLM"/>
    </source>
</evidence>
<name>A0A7G1IW52_STRMT</name>
<evidence type="ECO:0000313" key="1">
    <source>
        <dbReference type="EMBL" id="BCJ11554.1"/>
    </source>
</evidence>
<proteinExistence type="predicted"/>